<reference evidence="1 2" key="1">
    <citation type="submission" date="2022-01" db="EMBL/GenBank/DDBJ databases">
        <title>Draft genome sequence of Sabulilitoribacter multivorans KCTC 32326.</title>
        <authorList>
            <person name="Oh J.-S."/>
        </authorList>
    </citation>
    <scope>NUCLEOTIDE SEQUENCE [LARGE SCALE GENOMIC DNA]</scope>
    <source>
        <strain evidence="1 2">M-M16</strain>
    </source>
</reference>
<name>A0ABS9IM31_9FLAO</name>
<dbReference type="RefSeq" id="WP_237232345.1">
    <property type="nucleotide sequence ID" value="NZ_JAKKDV010000006.1"/>
</dbReference>
<accession>A0ABS9IM31</accession>
<evidence type="ECO:0000313" key="1">
    <source>
        <dbReference type="EMBL" id="MCF7561612.1"/>
    </source>
</evidence>
<proteinExistence type="predicted"/>
<sequence>MNYKEAFAVNEVAFNKLSEDNQSENSKYQLNNFDFYEPKLIEDFYLKYFMHDLLIKTDILELREFLEYHYDYCDAPEKYYSILDVKIIPKIEELVDNAQPNLNGRGYYDEKPLEYGFIESEGVIKNWDYDYPHMMHLAGWNRLQNDFKKRIQIIHGFIDEYKNNAQPKLLNWKAGPSQLAIIIRELIDKGYMEADMHRGEINNSKLSRELFKAFSINDCDTSKSIEIYLSPNNKKYKQAKETFDNRGFNIPDAKFT</sequence>
<gene>
    <name evidence="1" type="ORF">L3X39_13275</name>
</gene>
<comment type="caution">
    <text evidence="1">The sequence shown here is derived from an EMBL/GenBank/DDBJ whole genome shotgun (WGS) entry which is preliminary data.</text>
</comment>
<organism evidence="1 2">
    <name type="scientific">Flaviramulus multivorans</name>
    <dbReference type="NCBI Taxonomy" id="1304750"/>
    <lineage>
        <taxon>Bacteria</taxon>
        <taxon>Pseudomonadati</taxon>
        <taxon>Bacteroidota</taxon>
        <taxon>Flavobacteriia</taxon>
        <taxon>Flavobacteriales</taxon>
        <taxon>Flavobacteriaceae</taxon>
        <taxon>Flaviramulus</taxon>
    </lineage>
</organism>
<protein>
    <submittedName>
        <fullName evidence="1">Uncharacterized protein</fullName>
    </submittedName>
</protein>
<dbReference type="EMBL" id="JAKKDV010000006">
    <property type="protein sequence ID" value="MCF7561612.1"/>
    <property type="molecule type" value="Genomic_DNA"/>
</dbReference>
<keyword evidence="2" id="KW-1185">Reference proteome</keyword>
<dbReference type="Proteomes" id="UP001200022">
    <property type="component" value="Unassembled WGS sequence"/>
</dbReference>
<evidence type="ECO:0000313" key="2">
    <source>
        <dbReference type="Proteomes" id="UP001200022"/>
    </source>
</evidence>